<sequence>MATIAPKILKKNKYNNDTWRVVYRLTHKRVSRYIKTRRFVTERDVINEDDISVDYIVDFLATDLRKYRKAIDEIEDIELLSVDDVLKELTGDK</sequence>
<gene>
    <name evidence="1" type="ORF">GFH32_10335</name>
</gene>
<dbReference type="AlphaFoldDB" id="A0A5Q0QH59"/>
<evidence type="ECO:0000313" key="1">
    <source>
        <dbReference type="EMBL" id="QGA26700.1"/>
    </source>
</evidence>
<reference evidence="1 2" key="1">
    <citation type="submission" date="2019-10" db="EMBL/GenBank/DDBJ databases">
        <authorList>
            <person name="Dong K."/>
        </authorList>
    </citation>
    <scope>NUCLEOTIDE SEQUENCE [LARGE SCALE GENOMIC DNA]</scope>
    <source>
        <strain evidence="2">dk4302</strain>
    </source>
</reference>
<dbReference type="EMBL" id="CP045652">
    <property type="protein sequence ID" value="QGA26700.1"/>
    <property type="molecule type" value="Genomic_DNA"/>
</dbReference>
<proteinExistence type="predicted"/>
<dbReference type="KEGG" id="sphe:GFH32_10335"/>
<keyword evidence="2" id="KW-1185">Reference proteome</keyword>
<evidence type="ECO:0000313" key="2">
    <source>
        <dbReference type="Proteomes" id="UP000326921"/>
    </source>
</evidence>
<dbReference type="RefSeq" id="WP_153511550.1">
    <property type="nucleotide sequence ID" value="NZ_CP045652.1"/>
</dbReference>
<name>A0A5Q0QH59_9SPHI</name>
<dbReference type="Proteomes" id="UP000326921">
    <property type="component" value="Chromosome"/>
</dbReference>
<protein>
    <submittedName>
        <fullName evidence="1">Uncharacterized protein</fullName>
    </submittedName>
</protein>
<organism evidence="1 2">
    <name type="scientific">Sphingobacterium zhuxiongii</name>
    <dbReference type="NCBI Taxonomy" id="2662364"/>
    <lineage>
        <taxon>Bacteria</taxon>
        <taxon>Pseudomonadati</taxon>
        <taxon>Bacteroidota</taxon>
        <taxon>Sphingobacteriia</taxon>
        <taxon>Sphingobacteriales</taxon>
        <taxon>Sphingobacteriaceae</taxon>
        <taxon>Sphingobacterium</taxon>
    </lineage>
</organism>
<accession>A0A5Q0QH59</accession>